<evidence type="ECO:0000313" key="1">
    <source>
        <dbReference type="EMBL" id="MFG6429994.1"/>
    </source>
</evidence>
<dbReference type="Gene3D" id="1.25.40.10">
    <property type="entry name" value="Tetratricopeptide repeat domain"/>
    <property type="match status" value="1"/>
</dbReference>
<gene>
    <name evidence="1" type="ORF">ACG00Y_08740</name>
</gene>
<name>A0ABW7F037_9BURK</name>
<proteinExistence type="predicted"/>
<dbReference type="InterPro" id="IPR011990">
    <property type="entry name" value="TPR-like_helical_dom_sf"/>
</dbReference>
<keyword evidence="2" id="KW-1185">Reference proteome</keyword>
<dbReference type="Proteomes" id="UP001606210">
    <property type="component" value="Unassembled WGS sequence"/>
</dbReference>
<accession>A0ABW7F037</accession>
<dbReference type="Gene3D" id="1.20.58.320">
    <property type="entry name" value="TPR-like"/>
    <property type="match status" value="1"/>
</dbReference>
<dbReference type="SUPFAM" id="SSF48452">
    <property type="entry name" value="TPR-like"/>
    <property type="match status" value="1"/>
</dbReference>
<evidence type="ECO:0000313" key="2">
    <source>
        <dbReference type="Proteomes" id="UP001606210"/>
    </source>
</evidence>
<reference evidence="1 2" key="1">
    <citation type="submission" date="2024-08" db="EMBL/GenBank/DDBJ databases">
        <authorList>
            <person name="Lu H."/>
        </authorList>
    </citation>
    <scope>NUCLEOTIDE SEQUENCE [LARGE SCALE GENOMIC DNA]</scope>
    <source>
        <strain evidence="1 2">LYH14W</strain>
    </source>
</reference>
<dbReference type="EMBL" id="JBIGHV010000003">
    <property type="protein sequence ID" value="MFG6429994.1"/>
    <property type="molecule type" value="Genomic_DNA"/>
</dbReference>
<dbReference type="Pfam" id="PF06041">
    <property type="entry name" value="DUF924"/>
    <property type="match status" value="1"/>
</dbReference>
<organism evidence="1 2">
    <name type="scientific">Pelomonas parva</name>
    <dbReference type="NCBI Taxonomy" id="3299032"/>
    <lineage>
        <taxon>Bacteria</taxon>
        <taxon>Pseudomonadati</taxon>
        <taxon>Pseudomonadota</taxon>
        <taxon>Betaproteobacteria</taxon>
        <taxon>Burkholderiales</taxon>
        <taxon>Sphaerotilaceae</taxon>
        <taxon>Roseateles</taxon>
    </lineage>
</organism>
<dbReference type="InterPro" id="IPR010323">
    <property type="entry name" value="DUF924"/>
</dbReference>
<comment type="caution">
    <text evidence="1">The sequence shown here is derived from an EMBL/GenBank/DDBJ whole genome shotgun (WGS) entry which is preliminary data.</text>
</comment>
<protein>
    <submittedName>
        <fullName evidence="1">DUF924 family protein</fullName>
    </submittedName>
</protein>
<sequence length="178" mass="20158">MPHAVLDFWFREIRPAAWWSADPAFDALVADRFGPLLEQALRCELSGWRMTPEGRLAEVIVLDQFSRNIHRGTPRAFAADPLALALAQEAVAAGADLQLQFEQRPFLYTPYMHSESAAIHAVGEPLMRERAPQHTHEFELKHKAIIDRFGRYPHRNAILGRASTAEEVEFLKQPGSSF</sequence>
<dbReference type="RefSeq" id="WP_394477918.1">
    <property type="nucleotide sequence ID" value="NZ_JBIGHV010000003.1"/>
</dbReference>